<evidence type="ECO:0000256" key="16">
    <source>
        <dbReference type="ARBA" id="ARBA00029440"/>
    </source>
</evidence>
<dbReference type="InterPro" id="IPR050711">
    <property type="entry name" value="ET-N_metabolism_enzyme"/>
</dbReference>
<evidence type="ECO:0000256" key="8">
    <source>
        <dbReference type="ARBA" id="ARBA00022723"/>
    </source>
</evidence>
<dbReference type="GO" id="GO:0051538">
    <property type="term" value="F:3 iron, 4 sulfur cluster binding"/>
    <property type="evidence" value="ECO:0007669"/>
    <property type="project" value="UniProtKB-KW"/>
</dbReference>
<dbReference type="GO" id="GO:0006537">
    <property type="term" value="P:glutamate biosynthetic process"/>
    <property type="evidence" value="ECO:0007669"/>
    <property type="project" value="UniProtKB-KW"/>
</dbReference>
<keyword evidence="9" id="KW-0274">FAD</keyword>
<keyword evidence="13" id="KW-0411">Iron-sulfur</keyword>
<dbReference type="RefSeq" id="WP_132485667.1">
    <property type="nucleotide sequence ID" value="NZ_SMKW01000017.1"/>
</dbReference>
<dbReference type="PANTHER" id="PTHR11938:SF133">
    <property type="entry name" value="GLUTAMATE SYNTHASE (NADH)"/>
    <property type="match status" value="1"/>
</dbReference>
<evidence type="ECO:0000256" key="12">
    <source>
        <dbReference type="ARBA" id="ARBA00023004"/>
    </source>
</evidence>
<dbReference type="PROSITE" id="PS51278">
    <property type="entry name" value="GATASE_TYPE_2"/>
    <property type="match status" value="1"/>
</dbReference>
<dbReference type="InterPro" id="IPR013785">
    <property type="entry name" value="Aldolase_TIM"/>
</dbReference>
<comment type="pathway">
    <text evidence="16">Amino-acid biosynthesis.</text>
</comment>
<keyword evidence="12" id="KW-0408">Iron</keyword>
<dbReference type="EMBL" id="SMKW01000017">
    <property type="protein sequence ID" value="TDD51193.1"/>
    <property type="molecule type" value="Genomic_DNA"/>
</dbReference>
<name>A0A4R4Z073_9PSEU</name>
<keyword evidence="7" id="KW-0288">FMN</keyword>
<dbReference type="CDD" id="cd02808">
    <property type="entry name" value="GltS_FMN"/>
    <property type="match status" value="1"/>
</dbReference>
<keyword evidence="5" id="KW-0028">Amino-acid biosynthesis</keyword>
<proteinExistence type="inferred from homology"/>
<dbReference type="FunFam" id="3.20.20.70:FF:000031">
    <property type="entry name" value="Glutamate synthase 1 [NADH]"/>
    <property type="match status" value="1"/>
</dbReference>
<dbReference type="Pfam" id="PF00310">
    <property type="entry name" value="GATase_2"/>
    <property type="match status" value="1"/>
</dbReference>
<evidence type="ECO:0000256" key="14">
    <source>
        <dbReference type="ARBA" id="ARBA00023164"/>
    </source>
</evidence>
<comment type="caution">
    <text evidence="18">The sequence shown here is derived from an EMBL/GenBank/DDBJ whole genome shotgun (WGS) entry which is preliminary data.</text>
</comment>
<evidence type="ECO:0000256" key="10">
    <source>
        <dbReference type="ARBA" id="ARBA00022962"/>
    </source>
</evidence>
<evidence type="ECO:0000256" key="13">
    <source>
        <dbReference type="ARBA" id="ARBA00023014"/>
    </source>
</evidence>
<organism evidence="18 19">
    <name type="scientific">Saccharopolyspora elongata</name>
    <dbReference type="NCBI Taxonomy" id="2530387"/>
    <lineage>
        <taxon>Bacteria</taxon>
        <taxon>Bacillati</taxon>
        <taxon>Actinomycetota</taxon>
        <taxon>Actinomycetes</taxon>
        <taxon>Pseudonocardiales</taxon>
        <taxon>Pseudonocardiaceae</taxon>
        <taxon>Saccharopolyspora</taxon>
    </lineage>
</organism>
<dbReference type="SUPFAM" id="SSF51395">
    <property type="entry name" value="FMN-linked oxidoreductases"/>
    <property type="match status" value="1"/>
</dbReference>
<dbReference type="Proteomes" id="UP000294947">
    <property type="component" value="Unassembled WGS sequence"/>
</dbReference>
<dbReference type="InterPro" id="IPR006982">
    <property type="entry name" value="Glu_synth_centr_N"/>
</dbReference>
<protein>
    <submittedName>
        <fullName evidence="18">Glutamate synthase large subunit</fullName>
        <ecNumber evidence="18">1.4.1.13</ecNumber>
    </submittedName>
</protein>
<evidence type="ECO:0000313" key="18">
    <source>
        <dbReference type="EMBL" id="TDD51193.1"/>
    </source>
</evidence>
<accession>A0A4R4Z073</accession>
<feature type="domain" description="Glutamine amidotransferase type-2" evidence="17">
    <location>
        <begin position="22"/>
        <end position="420"/>
    </location>
</feature>
<keyword evidence="8" id="KW-0479">Metal-binding</keyword>
<dbReference type="EC" id="1.4.1.13" evidence="18"/>
<dbReference type="Pfam" id="PF01645">
    <property type="entry name" value="Glu_synthase"/>
    <property type="match status" value="1"/>
</dbReference>
<comment type="cofactor">
    <cofactor evidence="1">
        <name>FMN</name>
        <dbReference type="ChEBI" id="CHEBI:58210"/>
    </cofactor>
</comment>
<keyword evidence="11 18" id="KW-0560">Oxidoreductase</keyword>
<evidence type="ECO:0000256" key="15">
    <source>
        <dbReference type="ARBA" id="ARBA00023291"/>
    </source>
</evidence>
<evidence type="ECO:0000259" key="17">
    <source>
        <dbReference type="PROSITE" id="PS51278"/>
    </source>
</evidence>
<dbReference type="FunFam" id="3.20.20.70:FF:000053">
    <property type="entry name" value="Glutamate synthase large subunit"/>
    <property type="match status" value="1"/>
</dbReference>
<dbReference type="NCBIfam" id="NF008730">
    <property type="entry name" value="PRK11750.1"/>
    <property type="match status" value="1"/>
</dbReference>
<evidence type="ECO:0000256" key="1">
    <source>
        <dbReference type="ARBA" id="ARBA00001917"/>
    </source>
</evidence>
<keyword evidence="10" id="KW-0315">Glutamine amidotransferase</keyword>
<comment type="similarity">
    <text evidence="4">Belongs to the glutamate synthase family.</text>
</comment>
<keyword evidence="19" id="KW-1185">Reference proteome</keyword>
<dbReference type="PANTHER" id="PTHR11938">
    <property type="entry name" value="FAD NADPH DEHYDROGENASE/OXIDOREDUCTASE"/>
    <property type="match status" value="1"/>
</dbReference>
<dbReference type="Gene3D" id="3.60.20.10">
    <property type="entry name" value="Glutamine Phosphoribosylpyrophosphate, subunit 1, domain 1"/>
    <property type="match status" value="1"/>
</dbReference>
<keyword evidence="15" id="KW-0003">3Fe-4S</keyword>
<sequence length="1516" mass="163789">MVFSAVPAAQGLYDPAAEQDSCGVAMVADIRGRRSHGIVADALTALANLEHRGAAGAEPTSGDGAGILLQLPDELLRAEAGVELPEPDEAGRHRYAAGMAFLPTDPEQRARVVELVARVAAEENMRVLGWRDVPITPERAGVGSTAQKCMPHFAILLVAGHHGEAGVELDRLAFCLRKRAERVAEQDGLELYFPSLSSRTLVYKGMLTTEQLPAFFPDLGDERLVSAIALVHSRFSTNTFPSWPLAHPFRYVAHNGEINTIRGNRNRMRAREALLESDLIPGDLSRLYPICAGDGSDSASFDEVLELLHLGGRSLPHAVLMMVPEAWENHAEMDPKRKAFYQFHASLMEPWDGPACVTFTDGTLVGAVLDRNGLRPARWWQTADDRVVLASETGVLSLKPEEVVAKGRLQPGRMFLIDTAQGRIVDDEEIKADLAGEHAYEEWLHSGLLNVDELPNREHVVHTHESVVRRQLSFGYTEEELSLLLAPMATGSGEPLGSMGSDTPPAPLSQRSRMLYDYFVQQFAQVTNPPLDAIREEIVTSVARVMGPEQNLLSPSAASCRHIVLPSPVIDNDELAKLIHVNDDGDLPGFASAVLSGLYEVDGGGEALAEAIERIREEASEAIAAGARVLVLSDRDSDHRMAPIPSLLLVSAVHQHLVRTKERLRVALVVESGDAREVHHVATLLGYGAAAVNPYLAFETIEDMIATGQITGTRAKVAIRNYVQALVKGVLKVMSKMGISTVGAYTAAQVFEAVGLSGQVVGEYFEGTTSKLGGVGLDVLAEEVAQRHRRAYPDNPTERVHRKLEVGGDYSYRREGELHLFTPETVFLLQHSTKTGEYDVFRKYTAECDRLSAEGGTLRGLFELNSGRAPIDIDEVEPISEIMKRFSTGAMSYGAISAEAHETLAIAMNRIGGKSNSGEGGEDVDRLYDPERRSAVKQVASGRFGVTSEYLVNATDIQIKMAQGAKPGEGGQLPGHKVYPWIAKTRHSTPGVGLISPPPHHDIYSIEDLAQLIHDLKNANEHARVHVKLVSEIGVGTVAAGVSKAHADVVLISGHDGGTGAAPLTSLKHAGTPWEVGLAETQQTLLLNGLRDRITVQVDGGFKTGRDVIVAALLGAEEYGFATAPLVVEGCVMMRVCHLDTCPVGVATQNPVLRKRYTGQVDHVVNFFEFIAQEVREYLAALGFRTLDEAIGQVSALGKDEAMAHWKARGLDLTPVFAEPETPYSPVRRRVREQDHGLDHALDRTLIQLAEAALEDARPVRLELPVRNVNRTVGTLLGAEVSRRYGGDGLPADTIHVELEGSAGQSLGAFLPPGITLDMVGDANDYVGKGLSGGRIVVRPHPDSAFAAEDQVIAGNVIGYGATSGEIFLRGKVGERFCVRNSGAIAVAEGAGDHAFEYMTGGRAVVLGGTGRNVGAGMSGGIAYVLDLDPVRVNTAMVDLQRPSAKELKWLHEIVQRHHELTGSAVAASLLGDWPRRSAAFTKVMPRDYQRVLDAMRMAKIEGRDVDEAIMEASRG</sequence>
<dbReference type="FunFam" id="3.60.20.10:FF:000001">
    <property type="entry name" value="Glutamate synthase, large subunit"/>
    <property type="match status" value="1"/>
</dbReference>
<evidence type="ECO:0000313" key="19">
    <source>
        <dbReference type="Proteomes" id="UP000294947"/>
    </source>
</evidence>
<evidence type="ECO:0000256" key="7">
    <source>
        <dbReference type="ARBA" id="ARBA00022643"/>
    </source>
</evidence>
<gene>
    <name evidence="18" type="primary">gltB</name>
    <name evidence="18" type="ORF">E1288_15585</name>
</gene>
<evidence type="ECO:0000256" key="3">
    <source>
        <dbReference type="ARBA" id="ARBA00001974"/>
    </source>
</evidence>
<keyword evidence="6" id="KW-0285">Flavoprotein</keyword>
<dbReference type="Pfam" id="PF01493">
    <property type="entry name" value="GXGXG"/>
    <property type="match status" value="1"/>
</dbReference>
<dbReference type="FunFam" id="2.160.20.60:FF:000001">
    <property type="entry name" value="Glutamate synthase, large subunit"/>
    <property type="match status" value="1"/>
</dbReference>
<dbReference type="InterPro" id="IPR002489">
    <property type="entry name" value="Glu_synth_asu_C"/>
</dbReference>
<evidence type="ECO:0000256" key="5">
    <source>
        <dbReference type="ARBA" id="ARBA00022605"/>
    </source>
</evidence>
<dbReference type="GO" id="GO:0046872">
    <property type="term" value="F:metal ion binding"/>
    <property type="evidence" value="ECO:0007669"/>
    <property type="project" value="UniProtKB-KW"/>
</dbReference>
<comment type="cofactor">
    <cofactor evidence="3">
        <name>FAD</name>
        <dbReference type="ChEBI" id="CHEBI:57692"/>
    </cofactor>
</comment>
<evidence type="ECO:0000256" key="11">
    <source>
        <dbReference type="ARBA" id="ARBA00023002"/>
    </source>
</evidence>
<dbReference type="Pfam" id="PF04898">
    <property type="entry name" value="Glu_syn_central"/>
    <property type="match status" value="1"/>
</dbReference>
<dbReference type="GO" id="GO:0004355">
    <property type="term" value="F:glutamate synthase (NADPH) activity"/>
    <property type="evidence" value="ECO:0007669"/>
    <property type="project" value="UniProtKB-EC"/>
</dbReference>
<dbReference type="InterPro" id="IPR002932">
    <property type="entry name" value="Glu_synthdom"/>
</dbReference>
<dbReference type="SUPFAM" id="SSF69336">
    <property type="entry name" value="Alpha subunit of glutamate synthase, C-terminal domain"/>
    <property type="match status" value="1"/>
</dbReference>
<dbReference type="CDD" id="cd00982">
    <property type="entry name" value="gltB_C"/>
    <property type="match status" value="1"/>
</dbReference>
<keyword evidence="14" id="KW-0314">Glutamate biosynthesis</keyword>
<dbReference type="InterPro" id="IPR036485">
    <property type="entry name" value="Glu_synth_asu_C_sf"/>
</dbReference>
<dbReference type="GO" id="GO:0019676">
    <property type="term" value="P:ammonia assimilation cycle"/>
    <property type="evidence" value="ECO:0007669"/>
    <property type="project" value="TreeGrafter"/>
</dbReference>
<dbReference type="CDD" id="cd00713">
    <property type="entry name" value="GltS"/>
    <property type="match status" value="1"/>
</dbReference>
<dbReference type="OrthoDB" id="9758182at2"/>
<dbReference type="SUPFAM" id="SSF56235">
    <property type="entry name" value="N-terminal nucleophile aminohydrolases (Ntn hydrolases)"/>
    <property type="match status" value="1"/>
</dbReference>
<evidence type="ECO:0000256" key="2">
    <source>
        <dbReference type="ARBA" id="ARBA00001927"/>
    </source>
</evidence>
<comment type="cofactor">
    <cofactor evidence="2">
        <name>[3Fe-4S] cluster</name>
        <dbReference type="ChEBI" id="CHEBI:21137"/>
    </cofactor>
</comment>
<dbReference type="InterPro" id="IPR029055">
    <property type="entry name" value="Ntn_hydrolases_N"/>
</dbReference>
<evidence type="ECO:0000256" key="9">
    <source>
        <dbReference type="ARBA" id="ARBA00022827"/>
    </source>
</evidence>
<dbReference type="Gene3D" id="3.20.20.70">
    <property type="entry name" value="Aldolase class I"/>
    <property type="match status" value="2"/>
</dbReference>
<evidence type="ECO:0000256" key="6">
    <source>
        <dbReference type="ARBA" id="ARBA00022630"/>
    </source>
</evidence>
<reference evidence="18 19" key="1">
    <citation type="submission" date="2019-03" db="EMBL/GenBank/DDBJ databases">
        <title>Draft genome sequences of novel Actinobacteria.</title>
        <authorList>
            <person name="Sahin N."/>
            <person name="Ay H."/>
            <person name="Saygin H."/>
        </authorList>
    </citation>
    <scope>NUCLEOTIDE SEQUENCE [LARGE SCALE GENOMIC DNA]</scope>
    <source>
        <strain evidence="18 19">7K502</strain>
    </source>
</reference>
<evidence type="ECO:0000256" key="4">
    <source>
        <dbReference type="ARBA" id="ARBA00009716"/>
    </source>
</evidence>
<dbReference type="Gene3D" id="2.160.20.60">
    <property type="entry name" value="Glutamate synthase, alpha subunit, C-terminal domain"/>
    <property type="match status" value="1"/>
</dbReference>
<dbReference type="InterPro" id="IPR017932">
    <property type="entry name" value="GATase_2_dom"/>
</dbReference>